<organism evidence="15 16">
    <name type="scientific">Nonomuraea composti</name>
    <dbReference type="NCBI Taxonomy" id="2720023"/>
    <lineage>
        <taxon>Bacteria</taxon>
        <taxon>Bacillati</taxon>
        <taxon>Actinomycetota</taxon>
        <taxon>Actinomycetes</taxon>
        <taxon>Streptosporangiales</taxon>
        <taxon>Streptosporangiaceae</taxon>
        <taxon>Nonomuraea</taxon>
    </lineage>
</organism>
<dbReference type="SUPFAM" id="SSF158472">
    <property type="entry name" value="HAMP domain-like"/>
    <property type="match status" value="1"/>
</dbReference>
<dbReference type="SMART" id="SM00387">
    <property type="entry name" value="HATPase_c"/>
    <property type="match status" value="1"/>
</dbReference>
<evidence type="ECO:0000256" key="6">
    <source>
        <dbReference type="ARBA" id="ARBA00022692"/>
    </source>
</evidence>
<feature type="transmembrane region" description="Helical" evidence="12">
    <location>
        <begin position="36"/>
        <end position="59"/>
    </location>
</feature>
<dbReference type="PANTHER" id="PTHR45436">
    <property type="entry name" value="SENSOR HISTIDINE KINASE YKOH"/>
    <property type="match status" value="1"/>
</dbReference>
<keyword evidence="7 15" id="KW-0418">Kinase</keyword>
<accession>A0ABX1BA93</accession>
<dbReference type="InterPro" id="IPR050428">
    <property type="entry name" value="TCS_sensor_his_kinase"/>
</dbReference>
<comment type="subcellular location">
    <subcellularLocation>
        <location evidence="2">Cell membrane</location>
    </subcellularLocation>
</comment>
<evidence type="ECO:0000256" key="7">
    <source>
        <dbReference type="ARBA" id="ARBA00022777"/>
    </source>
</evidence>
<dbReference type="PROSITE" id="PS50109">
    <property type="entry name" value="HIS_KIN"/>
    <property type="match status" value="1"/>
</dbReference>
<dbReference type="PANTHER" id="PTHR45436:SF5">
    <property type="entry name" value="SENSOR HISTIDINE KINASE TRCS"/>
    <property type="match status" value="1"/>
</dbReference>
<protein>
    <recommendedName>
        <fullName evidence="3">histidine kinase</fullName>
        <ecNumber evidence="3">2.7.13.3</ecNumber>
    </recommendedName>
</protein>
<sequence length="545" mass="57073">MTARDTGQDNGRGAARDAGQGARWGAGRAWPLRHRLLAALLGLSAAALAVFAAAGVLLLDRSLLSRVDTQLTEFATNFHKGPPPGAPVPPPRDDVELPTQFRLAVYSPSGTVVRRLPDSGSGSGSGGGGGGGGGVGGGGGGGGGPVVPPSAIADPPPAPFTVPDRAGAGEWRTFVVRLPDGDRVAVSISLESNRSTVRQLLLIEAAAGALVLVLLGAVALAVVRLGLRPLTRMERTAAAIAAGELDRRVSDCDPRTETGRLGNALNIMLGRLSEALRQRERSERRLRRFLADASHELRTPLTSIRGFAELYRHGRSEPDPAVARILRRIEGEAERMGVLVDDLLLLARLDQERALDLTEVDPHVIAADVVHGARARDPGRAVELVPPHRPVRVLADEHRLHRVLSNLVGNALAHTPPEASVRVVIRHAPNPSTPWTLSEPVPHDSTTGGGAEAVAVAGGEVIGESVVIEVCDDGPGIEPEHLPHVFDRFYRTDAARSRTGGGTGLGLAIAAALVEAHDGRIEAGSRPGHGTCFRVVLPLRGPRGA</sequence>
<dbReference type="Gene3D" id="6.10.340.10">
    <property type="match status" value="1"/>
</dbReference>
<comment type="caution">
    <text evidence="15">The sequence shown here is derived from an EMBL/GenBank/DDBJ whole genome shotgun (WGS) entry which is preliminary data.</text>
</comment>
<dbReference type="SUPFAM" id="SSF55874">
    <property type="entry name" value="ATPase domain of HSP90 chaperone/DNA topoisomerase II/histidine kinase"/>
    <property type="match status" value="1"/>
</dbReference>
<feature type="compositionally biased region" description="Low complexity" evidence="11">
    <location>
        <begin position="8"/>
        <end position="20"/>
    </location>
</feature>
<feature type="domain" description="Histidine kinase" evidence="13">
    <location>
        <begin position="292"/>
        <end position="541"/>
    </location>
</feature>
<feature type="region of interest" description="Disordered" evidence="11">
    <location>
        <begin position="1"/>
        <end position="20"/>
    </location>
</feature>
<dbReference type="GO" id="GO:0016301">
    <property type="term" value="F:kinase activity"/>
    <property type="evidence" value="ECO:0007669"/>
    <property type="project" value="UniProtKB-KW"/>
</dbReference>
<evidence type="ECO:0000256" key="3">
    <source>
        <dbReference type="ARBA" id="ARBA00012438"/>
    </source>
</evidence>
<evidence type="ECO:0000259" key="14">
    <source>
        <dbReference type="PROSITE" id="PS50885"/>
    </source>
</evidence>
<keyword evidence="10 12" id="KW-0472">Membrane</keyword>
<evidence type="ECO:0000256" key="9">
    <source>
        <dbReference type="ARBA" id="ARBA00023012"/>
    </source>
</evidence>
<dbReference type="InterPro" id="IPR036097">
    <property type="entry name" value="HisK_dim/P_sf"/>
</dbReference>
<dbReference type="CDD" id="cd00082">
    <property type="entry name" value="HisKA"/>
    <property type="match status" value="1"/>
</dbReference>
<dbReference type="InterPro" id="IPR003660">
    <property type="entry name" value="HAMP_dom"/>
</dbReference>
<dbReference type="EMBL" id="JAATEP010000031">
    <property type="protein sequence ID" value="NJP94718.1"/>
    <property type="molecule type" value="Genomic_DNA"/>
</dbReference>
<feature type="transmembrane region" description="Helical" evidence="12">
    <location>
        <begin position="200"/>
        <end position="223"/>
    </location>
</feature>
<dbReference type="PROSITE" id="PS50885">
    <property type="entry name" value="HAMP"/>
    <property type="match status" value="1"/>
</dbReference>
<evidence type="ECO:0000313" key="16">
    <source>
        <dbReference type="Proteomes" id="UP000696294"/>
    </source>
</evidence>
<keyword evidence="8 12" id="KW-1133">Transmembrane helix</keyword>
<evidence type="ECO:0000256" key="5">
    <source>
        <dbReference type="ARBA" id="ARBA00022679"/>
    </source>
</evidence>
<evidence type="ECO:0000259" key="13">
    <source>
        <dbReference type="PROSITE" id="PS50109"/>
    </source>
</evidence>
<keyword evidence="4" id="KW-0597">Phosphoprotein</keyword>
<evidence type="ECO:0000256" key="2">
    <source>
        <dbReference type="ARBA" id="ARBA00004236"/>
    </source>
</evidence>
<dbReference type="InterPro" id="IPR004358">
    <property type="entry name" value="Sig_transdc_His_kin-like_C"/>
</dbReference>
<dbReference type="InterPro" id="IPR036890">
    <property type="entry name" value="HATPase_C_sf"/>
</dbReference>
<dbReference type="InterPro" id="IPR003661">
    <property type="entry name" value="HisK_dim/P_dom"/>
</dbReference>
<reference evidence="15 16" key="1">
    <citation type="submission" date="2020-03" db="EMBL/GenBank/DDBJ databases">
        <title>WGS of actinomycetes isolated from Thailand.</title>
        <authorList>
            <person name="Thawai C."/>
        </authorList>
    </citation>
    <scope>NUCLEOTIDE SEQUENCE [LARGE SCALE GENOMIC DNA]</scope>
    <source>
        <strain evidence="15 16">FMUSA5-5</strain>
    </source>
</reference>
<dbReference type="RefSeq" id="WP_168015805.1">
    <property type="nucleotide sequence ID" value="NZ_JAATEP010000031.1"/>
</dbReference>
<evidence type="ECO:0000256" key="1">
    <source>
        <dbReference type="ARBA" id="ARBA00000085"/>
    </source>
</evidence>
<evidence type="ECO:0000256" key="10">
    <source>
        <dbReference type="ARBA" id="ARBA00023136"/>
    </source>
</evidence>
<dbReference type="EC" id="2.7.13.3" evidence="3"/>
<dbReference type="Pfam" id="PF00512">
    <property type="entry name" value="HisKA"/>
    <property type="match status" value="1"/>
</dbReference>
<dbReference type="CDD" id="cd00075">
    <property type="entry name" value="HATPase"/>
    <property type="match status" value="1"/>
</dbReference>
<proteinExistence type="predicted"/>
<dbReference type="SMART" id="SM00304">
    <property type="entry name" value="HAMP"/>
    <property type="match status" value="1"/>
</dbReference>
<dbReference type="Pfam" id="PF02518">
    <property type="entry name" value="HATPase_c"/>
    <property type="match status" value="1"/>
</dbReference>
<evidence type="ECO:0000256" key="12">
    <source>
        <dbReference type="SAM" id="Phobius"/>
    </source>
</evidence>
<evidence type="ECO:0000313" key="15">
    <source>
        <dbReference type="EMBL" id="NJP94718.1"/>
    </source>
</evidence>
<dbReference type="InterPro" id="IPR005467">
    <property type="entry name" value="His_kinase_dom"/>
</dbReference>
<evidence type="ECO:0000256" key="4">
    <source>
        <dbReference type="ARBA" id="ARBA00022553"/>
    </source>
</evidence>
<dbReference type="InterPro" id="IPR003594">
    <property type="entry name" value="HATPase_dom"/>
</dbReference>
<evidence type="ECO:0000256" key="11">
    <source>
        <dbReference type="SAM" id="MobiDB-lite"/>
    </source>
</evidence>
<keyword evidence="6 12" id="KW-0812">Transmembrane</keyword>
<dbReference type="CDD" id="cd06225">
    <property type="entry name" value="HAMP"/>
    <property type="match status" value="1"/>
</dbReference>
<feature type="domain" description="HAMP" evidence="14">
    <location>
        <begin position="224"/>
        <end position="277"/>
    </location>
</feature>
<keyword evidence="9" id="KW-0902">Two-component regulatory system</keyword>
<dbReference type="Gene3D" id="1.10.287.130">
    <property type="match status" value="1"/>
</dbReference>
<keyword evidence="16" id="KW-1185">Reference proteome</keyword>
<name>A0ABX1BA93_9ACTN</name>
<dbReference type="SUPFAM" id="SSF47384">
    <property type="entry name" value="Homodimeric domain of signal transducing histidine kinase"/>
    <property type="match status" value="1"/>
</dbReference>
<dbReference type="Pfam" id="PF00672">
    <property type="entry name" value="HAMP"/>
    <property type="match status" value="1"/>
</dbReference>
<keyword evidence="5" id="KW-0808">Transferase</keyword>
<feature type="region of interest" description="Disordered" evidence="11">
    <location>
        <begin position="112"/>
        <end position="165"/>
    </location>
</feature>
<dbReference type="Gene3D" id="3.30.565.10">
    <property type="entry name" value="Histidine kinase-like ATPase, C-terminal domain"/>
    <property type="match status" value="1"/>
</dbReference>
<gene>
    <name evidence="15" type="ORF">HCN51_35670</name>
</gene>
<dbReference type="PRINTS" id="PR00344">
    <property type="entry name" value="BCTRLSENSOR"/>
</dbReference>
<dbReference type="SMART" id="SM00388">
    <property type="entry name" value="HisKA"/>
    <property type="match status" value="1"/>
</dbReference>
<comment type="catalytic activity">
    <reaction evidence="1">
        <text>ATP + protein L-histidine = ADP + protein N-phospho-L-histidine.</text>
        <dbReference type="EC" id="2.7.13.3"/>
    </reaction>
</comment>
<feature type="compositionally biased region" description="Gly residues" evidence="11">
    <location>
        <begin position="121"/>
        <end position="145"/>
    </location>
</feature>
<dbReference type="Proteomes" id="UP000696294">
    <property type="component" value="Unassembled WGS sequence"/>
</dbReference>
<evidence type="ECO:0000256" key="8">
    <source>
        <dbReference type="ARBA" id="ARBA00022989"/>
    </source>
</evidence>